<dbReference type="OrthoDB" id="7699631at2759"/>
<evidence type="ECO:0000256" key="5">
    <source>
        <dbReference type="ARBA" id="ARBA00023242"/>
    </source>
</evidence>
<dbReference type="GO" id="GO:0005634">
    <property type="term" value="C:nucleus"/>
    <property type="evidence" value="ECO:0007669"/>
    <property type="project" value="UniProtKB-SubCell"/>
</dbReference>
<evidence type="ECO:0000313" key="7">
    <source>
        <dbReference type="Proteomes" id="UP000691718"/>
    </source>
</evidence>
<protein>
    <submittedName>
        <fullName evidence="6">(apollo) hypothetical protein</fullName>
    </submittedName>
</protein>
<evidence type="ECO:0000313" key="6">
    <source>
        <dbReference type="EMBL" id="CAG5027678.1"/>
    </source>
</evidence>
<dbReference type="PANTHER" id="PTHR46481">
    <property type="entry name" value="ZINC FINGER BED DOMAIN-CONTAINING PROTEIN 4"/>
    <property type="match status" value="1"/>
</dbReference>
<accession>A0A8S3XJQ4</accession>
<keyword evidence="5" id="KW-0539">Nucleus</keyword>
<proteinExistence type="predicted"/>
<dbReference type="InterPro" id="IPR052035">
    <property type="entry name" value="ZnF_BED_domain_contain"/>
</dbReference>
<dbReference type="GO" id="GO:0008270">
    <property type="term" value="F:zinc ion binding"/>
    <property type="evidence" value="ECO:0007669"/>
    <property type="project" value="UniProtKB-KW"/>
</dbReference>
<keyword evidence="2" id="KW-0479">Metal-binding</keyword>
<evidence type="ECO:0000256" key="3">
    <source>
        <dbReference type="ARBA" id="ARBA00022771"/>
    </source>
</evidence>
<dbReference type="AlphaFoldDB" id="A0A8S3XJQ4"/>
<gene>
    <name evidence="6" type="ORF">PAPOLLO_LOCUS18882</name>
</gene>
<reference evidence="6" key="1">
    <citation type="submission" date="2021-04" db="EMBL/GenBank/DDBJ databases">
        <authorList>
            <person name="Tunstrom K."/>
        </authorList>
    </citation>
    <scope>NUCLEOTIDE SEQUENCE</scope>
</reference>
<evidence type="ECO:0000256" key="4">
    <source>
        <dbReference type="ARBA" id="ARBA00022833"/>
    </source>
</evidence>
<comment type="subcellular location">
    <subcellularLocation>
        <location evidence="1">Nucleus</location>
    </subcellularLocation>
</comment>
<keyword evidence="7" id="KW-1185">Reference proteome</keyword>
<dbReference type="Proteomes" id="UP000691718">
    <property type="component" value="Unassembled WGS sequence"/>
</dbReference>
<keyword evidence="4" id="KW-0862">Zinc</keyword>
<evidence type="ECO:0000256" key="1">
    <source>
        <dbReference type="ARBA" id="ARBA00004123"/>
    </source>
</evidence>
<keyword evidence="3" id="KW-0863">Zinc-finger</keyword>
<sequence>MYEGHTGTVISTKFQTILEEWGIHLERVHCMVRDRGSNMVKAMQLSGFEDVNCAIHQIQLCIRASVESQEWLLQLTTKLRKIVTHFNYSLVAQAELTKIQKERLNQSALSVIQDCPTRWQILYDGTVCETERFACLTSKC</sequence>
<comment type="caution">
    <text evidence="6">The sequence shown here is derived from an EMBL/GenBank/DDBJ whole genome shotgun (WGS) entry which is preliminary data.</text>
</comment>
<name>A0A8S3XJQ4_PARAO</name>
<organism evidence="6 7">
    <name type="scientific">Parnassius apollo</name>
    <name type="common">Apollo butterfly</name>
    <name type="synonym">Papilio apollo</name>
    <dbReference type="NCBI Taxonomy" id="110799"/>
    <lineage>
        <taxon>Eukaryota</taxon>
        <taxon>Metazoa</taxon>
        <taxon>Ecdysozoa</taxon>
        <taxon>Arthropoda</taxon>
        <taxon>Hexapoda</taxon>
        <taxon>Insecta</taxon>
        <taxon>Pterygota</taxon>
        <taxon>Neoptera</taxon>
        <taxon>Endopterygota</taxon>
        <taxon>Lepidoptera</taxon>
        <taxon>Glossata</taxon>
        <taxon>Ditrysia</taxon>
        <taxon>Papilionoidea</taxon>
        <taxon>Papilionidae</taxon>
        <taxon>Parnassiinae</taxon>
        <taxon>Parnassini</taxon>
        <taxon>Parnassius</taxon>
        <taxon>Parnassius</taxon>
    </lineage>
</organism>
<dbReference type="EMBL" id="CAJQZP010001189">
    <property type="protein sequence ID" value="CAG5027678.1"/>
    <property type="molecule type" value="Genomic_DNA"/>
</dbReference>
<dbReference type="PANTHER" id="PTHR46481:SF10">
    <property type="entry name" value="ZINC FINGER BED DOMAIN-CONTAINING PROTEIN 39"/>
    <property type="match status" value="1"/>
</dbReference>
<evidence type="ECO:0000256" key="2">
    <source>
        <dbReference type="ARBA" id="ARBA00022723"/>
    </source>
</evidence>